<dbReference type="Proteomes" id="UP000249254">
    <property type="component" value="Unassembled WGS sequence"/>
</dbReference>
<evidence type="ECO:0000256" key="1">
    <source>
        <dbReference type="ARBA" id="ARBA00005495"/>
    </source>
</evidence>
<dbReference type="EMBL" id="QFYQ01000001">
    <property type="protein sequence ID" value="RAK55330.1"/>
    <property type="molecule type" value="Genomic_DNA"/>
</dbReference>
<sequence length="147" mass="15992">MTTPQLVGHCHCGAIRVILEPGKPVAELAYRACQCGFCRRHGAATTSDPKSFLHIEAAPGAVNHYRFGRRTVDVLLCEECGVYVASSIELDDGSRLATLNVAGVQLPGFEGRTPEPADYEDETDGERLARRRARWTPATLVEAQPSI</sequence>
<keyword evidence="6" id="KW-1185">Reference proteome</keyword>
<dbReference type="PROSITE" id="PS51891">
    <property type="entry name" value="CENP_V_GFA"/>
    <property type="match status" value="1"/>
</dbReference>
<keyword evidence="3" id="KW-0862">Zinc</keyword>
<dbReference type="RefSeq" id="WP_111529078.1">
    <property type="nucleotide sequence ID" value="NZ_JBHRSG010000003.1"/>
</dbReference>
<proteinExistence type="inferred from homology"/>
<name>A0A328AKH2_9CAUL</name>
<dbReference type="InterPro" id="IPR011057">
    <property type="entry name" value="Mss4-like_sf"/>
</dbReference>
<dbReference type="GO" id="GO:0046872">
    <property type="term" value="F:metal ion binding"/>
    <property type="evidence" value="ECO:0007669"/>
    <property type="project" value="UniProtKB-KW"/>
</dbReference>
<dbReference type="GO" id="GO:0016846">
    <property type="term" value="F:carbon-sulfur lyase activity"/>
    <property type="evidence" value="ECO:0007669"/>
    <property type="project" value="InterPro"/>
</dbReference>
<organism evidence="5 6">
    <name type="scientific">Phenylobacterium soli</name>
    <dbReference type="NCBI Taxonomy" id="2170551"/>
    <lineage>
        <taxon>Bacteria</taxon>
        <taxon>Pseudomonadati</taxon>
        <taxon>Pseudomonadota</taxon>
        <taxon>Alphaproteobacteria</taxon>
        <taxon>Caulobacterales</taxon>
        <taxon>Caulobacteraceae</taxon>
        <taxon>Phenylobacterium</taxon>
    </lineage>
</organism>
<dbReference type="InterPro" id="IPR006913">
    <property type="entry name" value="CENP-V/GFA"/>
</dbReference>
<accession>A0A328AKH2</accession>
<keyword evidence="2" id="KW-0479">Metal-binding</keyword>
<gene>
    <name evidence="5" type="ORF">DJ017_12805</name>
</gene>
<dbReference type="Pfam" id="PF04828">
    <property type="entry name" value="GFA"/>
    <property type="match status" value="1"/>
</dbReference>
<dbReference type="AlphaFoldDB" id="A0A328AKH2"/>
<comment type="caution">
    <text evidence="5">The sequence shown here is derived from an EMBL/GenBank/DDBJ whole genome shotgun (WGS) entry which is preliminary data.</text>
</comment>
<evidence type="ECO:0000256" key="3">
    <source>
        <dbReference type="ARBA" id="ARBA00022833"/>
    </source>
</evidence>
<evidence type="ECO:0000313" key="6">
    <source>
        <dbReference type="Proteomes" id="UP000249254"/>
    </source>
</evidence>
<dbReference type="OrthoDB" id="9805575at2"/>
<comment type="similarity">
    <text evidence="1">Belongs to the Gfa family.</text>
</comment>
<reference evidence="6" key="1">
    <citation type="submission" date="2018-05" db="EMBL/GenBank/DDBJ databases">
        <authorList>
            <person name="Li X."/>
        </authorList>
    </citation>
    <scope>NUCLEOTIDE SEQUENCE [LARGE SCALE GENOMIC DNA]</scope>
    <source>
        <strain evidence="6">LX32</strain>
    </source>
</reference>
<evidence type="ECO:0000256" key="2">
    <source>
        <dbReference type="ARBA" id="ARBA00022723"/>
    </source>
</evidence>
<feature type="domain" description="CENP-V/GFA" evidence="4">
    <location>
        <begin position="6"/>
        <end position="120"/>
    </location>
</feature>
<dbReference type="SUPFAM" id="SSF51316">
    <property type="entry name" value="Mss4-like"/>
    <property type="match status" value="1"/>
</dbReference>
<evidence type="ECO:0000313" key="5">
    <source>
        <dbReference type="EMBL" id="RAK55330.1"/>
    </source>
</evidence>
<dbReference type="Gene3D" id="2.170.150.70">
    <property type="match status" value="1"/>
</dbReference>
<protein>
    <submittedName>
        <fullName evidence="5">Aldehyde-activating protein</fullName>
    </submittedName>
</protein>
<evidence type="ECO:0000259" key="4">
    <source>
        <dbReference type="PROSITE" id="PS51891"/>
    </source>
</evidence>